<keyword evidence="2" id="KW-1185">Reference proteome</keyword>
<sequence>MVERMKQRHFFIQGQDKDVLLRTDAIDFSELTSRTNKNQIQCVMTYSAQLPICEPALWVSPRGFGRCGFGPVVGGSPSLMLLGLG</sequence>
<evidence type="ECO:0000313" key="2">
    <source>
        <dbReference type="Proteomes" id="UP000010552"/>
    </source>
</evidence>
<dbReference type="InParanoid" id="L5KCL2"/>
<dbReference type="Proteomes" id="UP000010552">
    <property type="component" value="Unassembled WGS sequence"/>
</dbReference>
<organism evidence="1 2">
    <name type="scientific">Pteropus alecto</name>
    <name type="common">Black flying fox</name>
    <dbReference type="NCBI Taxonomy" id="9402"/>
    <lineage>
        <taxon>Eukaryota</taxon>
        <taxon>Metazoa</taxon>
        <taxon>Chordata</taxon>
        <taxon>Craniata</taxon>
        <taxon>Vertebrata</taxon>
        <taxon>Euteleostomi</taxon>
        <taxon>Mammalia</taxon>
        <taxon>Eutheria</taxon>
        <taxon>Laurasiatheria</taxon>
        <taxon>Chiroptera</taxon>
        <taxon>Yinpterochiroptera</taxon>
        <taxon>Pteropodoidea</taxon>
        <taxon>Pteropodidae</taxon>
        <taxon>Pteropodinae</taxon>
        <taxon>Pteropus</taxon>
    </lineage>
</organism>
<protein>
    <submittedName>
        <fullName evidence="1">Uncharacterized protein</fullName>
    </submittedName>
</protein>
<evidence type="ECO:0000313" key="1">
    <source>
        <dbReference type="EMBL" id="ELK09290.1"/>
    </source>
</evidence>
<proteinExistence type="predicted"/>
<name>L5KCL2_PTEAL</name>
<reference evidence="2" key="1">
    <citation type="journal article" date="2013" name="Science">
        <title>Comparative analysis of bat genomes provides insight into the evolution of flight and immunity.</title>
        <authorList>
            <person name="Zhang G."/>
            <person name="Cowled C."/>
            <person name="Shi Z."/>
            <person name="Huang Z."/>
            <person name="Bishop-Lilly K.A."/>
            <person name="Fang X."/>
            <person name="Wynne J.W."/>
            <person name="Xiong Z."/>
            <person name="Baker M.L."/>
            <person name="Zhao W."/>
            <person name="Tachedjian M."/>
            <person name="Zhu Y."/>
            <person name="Zhou P."/>
            <person name="Jiang X."/>
            <person name="Ng J."/>
            <person name="Yang L."/>
            <person name="Wu L."/>
            <person name="Xiao J."/>
            <person name="Feng Y."/>
            <person name="Chen Y."/>
            <person name="Sun X."/>
            <person name="Zhang Y."/>
            <person name="Marsh G.A."/>
            <person name="Crameri G."/>
            <person name="Broder C.C."/>
            <person name="Frey K.G."/>
            <person name="Wang L.F."/>
            <person name="Wang J."/>
        </authorList>
    </citation>
    <scope>NUCLEOTIDE SEQUENCE [LARGE SCALE GENOMIC DNA]</scope>
</reference>
<dbReference type="AlphaFoldDB" id="L5KCL2"/>
<accession>L5KCL2</accession>
<dbReference type="EMBL" id="KB030834">
    <property type="protein sequence ID" value="ELK09290.1"/>
    <property type="molecule type" value="Genomic_DNA"/>
</dbReference>
<gene>
    <name evidence="1" type="ORF">PAL_GLEAN10010652</name>
</gene>